<gene>
    <name evidence="2" type="ORF">ILUMI_18521</name>
</gene>
<accession>A0A8K0G419</accession>
<name>A0A8K0G419_IGNLU</name>
<dbReference type="InterPro" id="IPR043504">
    <property type="entry name" value="Peptidase_S1_PA_chymotrypsin"/>
</dbReference>
<proteinExistence type="predicted"/>
<dbReference type="SUPFAM" id="SSF50494">
    <property type="entry name" value="Trypsin-like serine proteases"/>
    <property type="match status" value="1"/>
</dbReference>
<reference evidence="2" key="1">
    <citation type="submission" date="2019-08" db="EMBL/GenBank/DDBJ databases">
        <title>The genome of the North American firefly Photinus pyralis.</title>
        <authorList>
            <consortium name="Photinus pyralis genome working group"/>
            <person name="Fallon T.R."/>
            <person name="Sander Lower S.E."/>
            <person name="Weng J.-K."/>
        </authorList>
    </citation>
    <scope>NUCLEOTIDE SEQUENCE</scope>
    <source>
        <strain evidence="2">TRF0915ILg1</strain>
        <tissue evidence="2">Whole body</tissue>
    </source>
</reference>
<dbReference type="Proteomes" id="UP000801492">
    <property type="component" value="Unassembled WGS sequence"/>
</dbReference>
<feature type="non-terminal residue" evidence="2">
    <location>
        <position position="1"/>
    </location>
</feature>
<dbReference type="AlphaFoldDB" id="A0A8K0G419"/>
<evidence type="ECO:0000313" key="3">
    <source>
        <dbReference type="Proteomes" id="UP000801492"/>
    </source>
</evidence>
<dbReference type="InterPro" id="IPR051333">
    <property type="entry name" value="CLIP_Serine_Protease"/>
</dbReference>
<evidence type="ECO:0000313" key="2">
    <source>
        <dbReference type="EMBL" id="KAF2887652.1"/>
    </source>
</evidence>
<protein>
    <recommendedName>
        <fullName evidence="1">Peptidase S1 domain-containing protein</fullName>
    </recommendedName>
</protein>
<keyword evidence="3" id="KW-1185">Reference proteome</keyword>
<dbReference type="GO" id="GO:0004252">
    <property type="term" value="F:serine-type endopeptidase activity"/>
    <property type="evidence" value="ECO:0007669"/>
    <property type="project" value="InterPro"/>
</dbReference>
<evidence type="ECO:0000259" key="1">
    <source>
        <dbReference type="PROSITE" id="PS50240"/>
    </source>
</evidence>
<organism evidence="2 3">
    <name type="scientific">Ignelater luminosus</name>
    <name type="common">Cucubano</name>
    <name type="synonym">Pyrophorus luminosus</name>
    <dbReference type="NCBI Taxonomy" id="2038154"/>
    <lineage>
        <taxon>Eukaryota</taxon>
        <taxon>Metazoa</taxon>
        <taxon>Ecdysozoa</taxon>
        <taxon>Arthropoda</taxon>
        <taxon>Hexapoda</taxon>
        <taxon>Insecta</taxon>
        <taxon>Pterygota</taxon>
        <taxon>Neoptera</taxon>
        <taxon>Endopterygota</taxon>
        <taxon>Coleoptera</taxon>
        <taxon>Polyphaga</taxon>
        <taxon>Elateriformia</taxon>
        <taxon>Elateroidea</taxon>
        <taxon>Elateridae</taxon>
        <taxon>Agrypninae</taxon>
        <taxon>Pyrophorini</taxon>
        <taxon>Ignelater</taxon>
    </lineage>
</organism>
<dbReference type="Pfam" id="PF00089">
    <property type="entry name" value="Trypsin"/>
    <property type="match status" value="1"/>
</dbReference>
<dbReference type="PROSITE" id="PS50240">
    <property type="entry name" value="TRYPSIN_DOM"/>
    <property type="match status" value="1"/>
</dbReference>
<dbReference type="SMART" id="SM00020">
    <property type="entry name" value="Tryp_SPc"/>
    <property type="match status" value="1"/>
</dbReference>
<dbReference type="InterPro" id="IPR001254">
    <property type="entry name" value="Trypsin_dom"/>
</dbReference>
<dbReference type="PANTHER" id="PTHR24260:SF143">
    <property type="entry name" value="SERINE PROTEASE GD-LIKE PROTEIN"/>
    <property type="match status" value="1"/>
</dbReference>
<comment type="caution">
    <text evidence="2">The sequence shown here is derived from an EMBL/GenBank/DDBJ whole genome shotgun (WGS) entry which is preliminary data.</text>
</comment>
<dbReference type="OrthoDB" id="238681at2759"/>
<feature type="domain" description="Peptidase S1" evidence="1">
    <location>
        <begin position="1"/>
        <end position="172"/>
    </location>
</feature>
<dbReference type="PANTHER" id="PTHR24260">
    <property type="match status" value="1"/>
</dbReference>
<sequence>GHCIKGKAREVISQEVWMILGRDNLEEWSNEDGSQTIQAKSIRVHSDYVPNKSDADPACLWDGEKNVKQIVGKKGTVAGWGRDESGKVYSREAKQFDLPVIGHFVQDIKNNTGPCNGDSGSGFLMRVNGRWTVRGVVSISLLNELDRSCDLEQYVVYTDVAQFIDWVWSILK</sequence>
<dbReference type="Gene3D" id="2.40.10.10">
    <property type="entry name" value="Trypsin-like serine proteases"/>
    <property type="match status" value="2"/>
</dbReference>
<dbReference type="GO" id="GO:0006508">
    <property type="term" value="P:proteolysis"/>
    <property type="evidence" value="ECO:0007669"/>
    <property type="project" value="InterPro"/>
</dbReference>
<dbReference type="InterPro" id="IPR009003">
    <property type="entry name" value="Peptidase_S1_PA"/>
</dbReference>
<dbReference type="EMBL" id="VTPC01082414">
    <property type="protein sequence ID" value="KAF2887652.1"/>
    <property type="molecule type" value="Genomic_DNA"/>
</dbReference>